<dbReference type="EMBL" id="LR824017">
    <property type="protein sequence ID" value="CAD0201486.1"/>
    <property type="molecule type" value="Genomic_DNA"/>
</dbReference>
<dbReference type="AlphaFoldDB" id="A0A9N8PYP0"/>
<dbReference type="GO" id="GO:0003868">
    <property type="term" value="F:4-hydroxyphenylpyruvate dioxygenase activity"/>
    <property type="evidence" value="ECO:0007669"/>
    <property type="project" value="UniProtKB-EC"/>
</dbReference>
<keyword evidence="3" id="KW-0828">Tyrosine catabolism</keyword>
<dbReference type="InterPro" id="IPR005956">
    <property type="entry name" value="4OHPhenylPyrv_dOase"/>
</dbReference>
<evidence type="ECO:0000313" key="5">
    <source>
        <dbReference type="EMBL" id="CAD0201486.1"/>
    </source>
</evidence>
<keyword evidence="4" id="KW-0585">Phenylalanine catabolism</keyword>
<dbReference type="GO" id="GO:0006572">
    <property type="term" value="P:L-tyrosine catabolic process"/>
    <property type="evidence" value="ECO:0007669"/>
    <property type="project" value="UniProtKB-KW"/>
</dbReference>
<dbReference type="PANTHER" id="PTHR11959">
    <property type="entry name" value="4-HYDROXYPHENYLPYRUVATE DIOXYGENASE"/>
    <property type="match status" value="1"/>
</dbReference>
<comment type="pathway">
    <text evidence="1">Amino-acid degradation; L-phenylalanine degradation; acetoacetate and fumarate from L-phenylalanine: step 3/6.</text>
</comment>
<evidence type="ECO:0000313" key="6">
    <source>
        <dbReference type="Proteomes" id="UP001154114"/>
    </source>
</evidence>
<dbReference type="Proteomes" id="UP001154114">
    <property type="component" value="Chromosome 14"/>
</dbReference>
<evidence type="ECO:0000256" key="1">
    <source>
        <dbReference type="ARBA" id="ARBA00005162"/>
    </source>
</evidence>
<proteinExistence type="predicted"/>
<sequence>MNEAAKGLRPTSKASEFVKALGSSGVEHIALYTDDIVSTMRNLKSRGADILSWPPKYYDMIREKLKHSPVKVAESIELLQEYDILIDFDERGYMLQAFTKHLQARPTVFIEILQRRNHRGFGAMNYKWVLKAIEQMDISKQDYSENTENVKKTDAA</sequence>
<name>A0A9N8PYP0_CHRIL</name>
<keyword evidence="6" id="KW-1185">Reference proteome</keyword>
<dbReference type="PANTHER" id="PTHR11959:SF1">
    <property type="entry name" value="4-HYDROXYPHENYLPYRUVATE DIOXYGENASE"/>
    <property type="match status" value="1"/>
</dbReference>
<dbReference type="OrthoDB" id="414569at2759"/>
<dbReference type="Gene3D" id="3.10.180.10">
    <property type="entry name" value="2,3-Dihydroxybiphenyl 1,2-Dioxygenase, domain 1"/>
    <property type="match status" value="1"/>
</dbReference>
<reference evidence="5" key="1">
    <citation type="submission" date="2021-12" db="EMBL/GenBank/DDBJ databases">
        <authorList>
            <person name="King R."/>
        </authorList>
    </citation>
    <scope>NUCLEOTIDE SEQUENCE</scope>
</reference>
<dbReference type="InterPro" id="IPR029068">
    <property type="entry name" value="Glyas_Bleomycin-R_OHBP_Dase"/>
</dbReference>
<evidence type="ECO:0000256" key="2">
    <source>
        <dbReference type="ARBA" id="ARBA00013222"/>
    </source>
</evidence>
<accession>A0A9N8PYP0</accession>
<protein>
    <recommendedName>
        <fullName evidence="2">4-hydroxyphenylpyruvate dioxygenase</fullName>
        <ecNumber evidence="2">1.13.11.27</ecNumber>
    </recommendedName>
</protein>
<evidence type="ECO:0000256" key="3">
    <source>
        <dbReference type="ARBA" id="ARBA00022878"/>
    </source>
</evidence>
<organism evidence="5 6">
    <name type="scientific">Chrysodeixis includens</name>
    <name type="common">Soybean looper</name>
    <name type="synonym">Pseudoplusia includens</name>
    <dbReference type="NCBI Taxonomy" id="689277"/>
    <lineage>
        <taxon>Eukaryota</taxon>
        <taxon>Metazoa</taxon>
        <taxon>Ecdysozoa</taxon>
        <taxon>Arthropoda</taxon>
        <taxon>Hexapoda</taxon>
        <taxon>Insecta</taxon>
        <taxon>Pterygota</taxon>
        <taxon>Neoptera</taxon>
        <taxon>Endopterygota</taxon>
        <taxon>Lepidoptera</taxon>
        <taxon>Glossata</taxon>
        <taxon>Ditrysia</taxon>
        <taxon>Noctuoidea</taxon>
        <taxon>Noctuidae</taxon>
        <taxon>Plusiinae</taxon>
        <taxon>Chrysodeixis</taxon>
    </lineage>
</organism>
<dbReference type="SUPFAM" id="SSF54593">
    <property type="entry name" value="Glyoxalase/Bleomycin resistance protein/Dihydroxybiphenyl dioxygenase"/>
    <property type="match status" value="1"/>
</dbReference>
<dbReference type="EC" id="1.13.11.27" evidence="2"/>
<evidence type="ECO:0000256" key="4">
    <source>
        <dbReference type="ARBA" id="ARBA00023232"/>
    </source>
</evidence>
<gene>
    <name evidence="5" type="ORF">CINC_LOCUS3156</name>
</gene>
<dbReference type="GO" id="GO:0006559">
    <property type="term" value="P:L-phenylalanine catabolic process"/>
    <property type="evidence" value="ECO:0007669"/>
    <property type="project" value="UniProtKB-KW"/>
</dbReference>